<organism evidence="2 3">
    <name type="scientific">Hufsiella ginkgonis</name>
    <dbReference type="NCBI Taxonomy" id="2695274"/>
    <lineage>
        <taxon>Bacteria</taxon>
        <taxon>Pseudomonadati</taxon>
        <taxon>Bacteroidota</taxon>
        <taxon>Sphingobacteriia</taxon>
        <taxon>Sphingobacteriales</taxon>
        <taxon>Sphingobacteriaceae</taxon>
        <taxon>Hufsiella</taxon>
    </lineage>
</organism>
<feature type="transmembrane region" description="Helical" evidence="1">
    <location>
        <begin position="241"/>
        <end position="259"/>
    </location>
</feature>
<dbReference type="Proteomes" id="UP000451233">
    <property type="component" value="Unassembled WGS sequence"/>
</dbReference>
<keyword evidence="3" id="KW-1185">Reference proteome</keyword>
<evidence type="ECO:0000313" key="2">
    <source>
        <dbReference type="EMBL" id="MXV15966.1"/>
    </source>
</evidence>
<comment type="caution">
    <text evidence="2">The sequence shown here is derived from an EMBL/GenBank/DDBJ whole genome shotgun (WGS) entry which is preliminary data.</text>
</comment>
<feature type="transmembrane region" description="Helical" evidence="1">
    <location>
        <begin position="368"/>
        <end position="390"/>
    </location>
</feature>
<proteinExistence type="predicted"/>
<dbReference type="RefSeq" id="WP_160906930.1">
    <property type="nucleotide sequence ID" value="NZ_WVHS01000002.1"/>
</dbReference>
<feature type="transmembrane region" description="Helical" evidence="1">
    <location>
        <begin position="103"/>
        <end position="125"/>
    </location>
</feature>
<protein>
    <submittedName>
        <fullName evidence="2">Uncharacterized protein</fullName>
    </submittedName>
</protein>
<keyword evidence="1" id="KW-0472">Membrane</keyword>
<keyword evidence="1" id="KW-0812">Transmembrane</keyword>
<feature type="transmembrane region" description="Helical" evidence="1">
    <location>
        <begin position="65"/>
        <end position="82"/>
    </location>
</feature>
<feature type="transmembrane region" description="Helical" evidence="1">
    <location>
        <begin position="308"/>
        <end position="326"/>
    </location>
</feature>
<feature type="transmembrane region" description="Helical" evidence="1">
    <location>
        <begin position="179"/>
        <end position="201"/>
    </location>
</feature>
<evidence type="ECO:0000313" key="3">
    <source>
        <dbReference type="Proteomes" id="UP000451233"/>
    </source>
</evidence>
<feature type="transmembrane region" description="Helical" evidence="1">
    <location>
        <begin position="213"/>
        <end position="234"/>
    </location>
</feature>
<keyword evidence="1" id="KW-1133">Transmembrane helix</keyword>
<sequence>MSAITLSPSGLSVAQDRPAAAAAKVPLYIYATVFSSLSIIIGLIWDISWHMSIGRDGLFSPPHLAIYLGAVVAGTFSGYHVLRVTFAGSAAERSQSVKFWGMFYGSLGALFAIWGAFTMITSAPFDDWWHNTFGLDVQILSPPHTVLLLGMVTVQFGAIVSVLALGNRLDAGASNATRTVLRWSFALSSGFMLIMLFTIASEYLTRHDMHSTVFYQVSGGLFPLFMVAVSVSSFSRWGATAMAAVYTVIMALMVWVLPLFHAEPLLGPVLNRVESFQSFHFPLLLIVPAFGIDLALQRLGGKNIFIRALATGVIFTALLFAAQWPFGNLLMSGSPNRFLGTDSWYFGSSPDYAYRYLFYPGNVASGVYLVKGMAIALVAAIISSFVGLSWGSWMKSVKR</sequence>
<reference evidence="2 3" key="1">
    <citation type="submission" date="2019-11" db="EMBL/GenBank/DDBJ databases">
        <title>Pedobacter sp. HMF7056 Genome sequencing and assembly.</title>
        <authorList>
            <person name="Kang H."/>
            <person name="Kim H."/>
            <person name="Joh K."/>
        </authorList>
    </citation>
    <scope>NUCLEOTIDE SEQUENCE [LARGE SCALE GENOMIC DNA]</scope>
    <source>
        <strain evidence="2 3">HMF7056</strain>
    </source>
</reference>
<feature type="transmembrane region" description="Helical" evidence="1">
    <location>
        <begin position="27"/>
        <end position="45"/>
    </location>
</feature>
<dbReference type="AlphaFoldDB" id="A0A7K1XZJ4"/>
<feature type="transmembrane region" description="Helical" evidence="1">
    <location>
        <begin position="145"/>
        <end position="167"/>
    </location>
</feature>
<accession>A0A7K1XZJ4</accession>
<feature type="transmembrane region" description="Helical" evidence="1">
    <location>
        <begin position="279"/>
        <end position="296"/>
    </location>
</feature>
<name>A0A7K1XZJ4_9SPHI</name>
<gene>
    <name evidence="2" type="ORF">GS398_11670</name>
</gene>
<dbReference type="EMBL" id="WVHS01000002">
    <property type="protein sequence ID" value="MXV15966.1"/>
    <property type="molecule type" value="Genomic_DNA"/>
</dbReference>
<evidence type="ECO:0000256" key="1">
    <source>
        <dbReference type="SAM" id="Phobius"/>
    </source>
</evidence>